<evidence type="ECO:0000256" key="3">
    <source>
        <dbReference type="SAM" id="MobiDB-lite"/>
    </source>
</evidence>
<dbReference type="Proteomes" id="UP000653305">
    <property type="component" value="Unassembled WGS sequence"/>
</dbReference>
<dbReference type="PANTHER" id="PTHR33432:SF28">
    <property type="entry name" value="PROTEIN EMSY-LIKE 4"/>
    <property type="match status" value="1"/>
</dbReference>
<sequence length="295" mass="32320">MDYEPYDSSGFANPMHCCFSDIAVTRIIVSGKLGTDDDLPPRHQNRMSRGGRIAGNGRPTAMGSQVPYSRMYDGTDMEAKLHQLEQEAYSSVLRAFKAQADAISWEKESLMTELRKELRLSNEEHRDLLSRYPAGPAGRGQFGNNRISSGGHANGPAEGGSFDPLIGRKVRTRWPDDNTFYEAVISDYNPVEGRHALVYDIDDIKWDGEDPGVSRHGHGGYGGPGRGMGRPRDNNAPGSGPSGRGRGLTKSQPRKDFPPSQNGIGNKGPDDIQLLHTDTLIKETRVVVISCMGKH</sequence>
<dbReference type="InterPro" id="IPR005491">
    <property type="entry name" value="ENT_dom"/>
</dbReference>
<dbReference type="InterPro" id="IPR033485">
    <property type="entry name" value="EMSY-LIKE_plant"/>
</dbReference>
<comment type="caution">
    <text evidence="5">The sequence shown here is derived from an EMBL/GenBank/DDBJ whole genome shotgun (WGS) entry which is preliminary data.</text>
</comment>
<dbReference type="EMBL" id="BMAC01000302">
    <property type="protein sequence ID" value="GFP93130.1"/>
    <property type="molecule type" value="Genomic_DNA"/>
</dbReference>
<dbReference type="GO" id="GO:0050832">
    <property type="term" value="P:defense response to fungus"/>
    <property type="evidence" value="ECO:0007669"/>
    <property type="project" value="InterPro"/>
</dbReference>
<feature type="region of interest" description="Disordered" evidence="3">
    <location>
        <begin position="130"/>
        <end position="165"/>
    </location>
</feature>
<dbReference type="SMART" id="SM01191">
    <property type="entry name" value="ENT"/>
    <property type="match status" value="1"/>
</dbReference>
<feature type="region of interest" description="Disordered" evidence="3">
    <location>
        <begin position="210"/>
        <end position="271"/>
    </location>
</feature>
<dbReference type="SUPFAM" id="SSF158639">
    <property type="entry name" value="ENT-like"/>
    <property type="match status" value="1"/>
</dbReference>
<evidence type="ECO:0000259" key="4">
    <source>
        <dbReference type="PROSITE" id="PS51138"/>
    </source>
</evidence>
<dbReference type="CDD" id="cd20404">
    <property type="entry name" value="Tudor_Agenet_AtEML-like"/>
    <property type="match status" value="1"/>
</dbReference>
<dbReference type="AlphaFoldDB" id="A0A830C0D3"/>
<dbReference type="InterPro" id="IPR036142">
    <property type="entry name" value="ENT_dom-like_sf"/>
</dbReference>
<dbReference type="PANTHER" id="PTHR33432">
    <property type="entry name" value="PROTEIN EMSY-LIKE 4"/>
    <property type="match status" value="1"/>
</dbReference>
<dbReference type="PROSITE" id="PS51138">
    <property type="entry name" value="ENT"/>
    <property type="match status" value="1"/>
</dbReference>
<feature type="compositionally biased region" description="Gly residues" evidence="3">
    <location>
        <begin position="219"/>
        <end position="228"/>
    </location>
</feature>
<accession>A0A830C0D3</accession>
<evidence type="ECO:0000313" key="6">
    <source>
        <dbReference type="Proteomes" id="UP000653305"/>
    </source>
</evidence>
<protein>
    <recommendedName>
        <fullName evidence="4">ENT domain-containing protein</fullName>
    </recommendedName>
</protein>
<dbReference type="Pfam" id="PF03735">
    <property type="entry name" value="ENT"/>
    <property type="match status" value="1"/>
</dbReference>
<dbReference type="OrthoDB" id="1737049at2759"/>
<name>A0A830C0D3_9LAMI</name>
<comment type="subcellular location">
    <subcellularLocation>
        <location evidence="1">Nucleus</location>
    </subcellularLocation>
</comment>
<evidence type="ECO:0000313" key="5">
    <source>
        <dbReference type="EMBL" id="GFP93130.1"/>
    </source>
</evidence>
<keyword evidence="2" id="KW-0539">Nucleus</keyword>
<dbReference type="SUPFAM" id="SSF63748">
    <property type="entry name" value="Tudor/PWWP/MBT"/>
    <property type="match status" value="1"/>
</dbReference>
<evidence type="ECO:0000256" key="1">
    <source>
        <dbReference type="ARBA" id="ARBA00004123"/>
    </source>
</evidence>
<feature type="region of interest" description="Disordered" evidence="3">
    <location>
        <begin position="35"/>
        <end position="65"/>
    </location>
</feature>
<keyword evidence="6" id="KW-1185">Reference proteome</keyword>
<reference evidence="5" key="1">
    <citation type="submission" date="2020-07" db="EMBL/GenBank/DDBJ databases">
        <title>Ethylene signaling mediates host invasion by parasitic plants.</title>
        <authorList>
            <person name="Yoshida S."/>
        </authorList>
    </citation>
    <scope>NUCLEOTIDE SEQUENCE</scope>
    <source>
        <strain evidence="5">Okayama</strain>
    </source>
</reference>
<evidence type="ECO:0000256" key="2">
    <source>
        <dbReference type="ARBA" id="ARBA00023242"/>
    </source>
</evidence>
<feature type="domain" description="ENT" evidence="4">
    <location>
        <begin position="77"/>
        <end position="166"/>
    </location>
</feature>
<dbReference type="Gene3D" id="2.30.30.140">
    <property type="match status" value="1"/>
</dbReference>
<proteinExistence type="predicted"/>
<organism evidence="5 6">
    <name type="scientific">Phtheirospermum japonicum</name>
    <dbReference type="NCBI Taxonomy" id="374723"/>
    <lineage>
        <taxon>Eukaryota</taxon>
        <taxon>Viridiplantae</taxon>
        <taxon>Streptophyta</taxon>
        <taxon>Embryophyta</taxon>
        <taxon>Tracheophyta</taxon>
        <taxon>Spermatophyta</taxon>
        <taxon>Magnoliopsida</taxon>
        <taxon>eudicotyledons</taxon>
        <taxon>Gunneridae</taxon>
        <taxon>Pentapetalae</taxon>
        <taxon>asterids</taxon>
        <taxon>lamiids</taxon>
        <taxon>Lamiales</taxon>
        <taxon>Orobanchaceae</taxon>
        <taxon>Orobanchaceae incertae sedis</taxon>
        <taxon>Phtheirospermum</taxon>
    </lineage>
</organism>
<dbReference type="GO" id="GO:0005634">
    <property type="term" value="C:nucleus"/>
    <property type="evidence" value="ECO:0007669"/>
    <property type="project" value="UniProtKB-SubCell"/>
</dbReference>
<gene>
    <name evidence="5" type="ORF">PHJA_001457300</name>
</gene>
<dbReference type="Gene3D" id="1.10.1240.40">
    <property type="entry name" value="ENT domain"/>
    <property type="match status" value="1"/>
</dbReference>